<feature type="binding site" evidence="8">
    <location>
        <position position="85"/>
    </location>
    <ligand>
        <name>Mn(2+)</name>
        <dbReference type="ChEBI" id="CHEBI:29035"/>
        <label>2</label>
    </ligand>
</feature>
<dbReference type="Gene3D" id="3.40.190.90">
    <property type="match status" value="1"/>
</dbReference>
<evidence type="ECO:0000256" key="8">
    <source>
        <dbReference type="PIRSR" id="PIRSR004532-1"/>
    </source>
</evidence>
<dbReference type="PANTHER" id="PTHR30447">
    <property type="entry name" value="FRUCTOSE-1,6-BISPHOSPHATASE CLASS 2"/>
    <property type="match status" value="1"/>
</dbReference>
<dbReference type="PANTHER" id="PTHR30447:SF0">
    <property type="entry name" value="FRUCTOSE-1,6-BISPHOSPHATASE 1 CLASS 2-RELATED"/>
    <property type="match status" value="1"/>
</dbReference>
<comment type="caution">
    <text evidence="10">The sequence shown here is derived from an EMBL/GenBank/DDBJ whole genome shotgun (WGS) entry which is preliminary data.</text>
</comment>
<feature type="binding site" evidence="8">
    <location>
        <position position="88"/>
    </location>
    <ligand>
        <name>Mn(2+)</name>
        <dbReference type="ChEBI" id="CHEBI:29035"/>
        <label>2</label>
    </ligand>
</feature>
<dbReference type="SUPFAM" id="SSF56655">
    <property type="entry name" value="Carbohydrate phosphatase"/>
    <property type="match status" value="1"/>
</dbReference>
<dbReference type="Pfam" id="PF03320">
    <property type="entry name" value="FBPase_glpX"/>
    <property type="match status" value="1"/>
</dbReference>
<feature type="binding site" evidence="9">
    <location>
        <begin position="187"/>
        <end position="189"/>
    </location>
    <ligand>
        <name>substrate</name>
    </ligand>
</feature>
<gene>
    <name evidence="10" type="primary">gplX</name>
    <name evidence="10" type="ORF">sL5_09400</name>
</gene>
<name>A0A8J3HVB6_9RICK</name>
<feature type="binding site" evidence="9">
    <location>
        <begin position="165"/>
        <end position="167"/>
    </location>
    <ligand>
        <name>substrate</name>
    </ligand>
</feature>
<dbReference type="GO" id="GO:0046872">
    <property type="term" value="F:metal ion binding"/>
    <property type="evidence" value="ECO:0007669"/>
    <property type="project" value="UniProtKB-KW"/>
</dbReference>
<feature type="binding site" evidence="9">
    <location>
        <position position="119"/>
    </location>
    <ligand>
        <name>substrate</name>
    </ligand>
</feature>
<feature type="binding site" evidence="9">
    <location>
        <position position="209"/>
    </location>
    <ligand>
        <name>substrate</name>
    </ligand>
</feature>
<dbReference type="NCBIfam" id="TIGR00330">
    <property type="entry name" value="glpX"/>
    <property type="match status" value="1"/>
</dbReference>
<keyword evidence="6 7" id="KW-0119">Carbohydrate metabolism</keyword>
<dbReference type="Proteomes" id="UP000637906">
    <property type="component" value="Unassembled WGS sequence"/>
</dbReference>
<evidence type="ECO:0000256" key="9">
    <source>
        <dbReference type="PIRSR" id="PIRSR004532-2"/>
    </source>
</evidence>
<evidence type="ECO:0000313" key="10">
    <source>
        <dbReference type="EMBL" id="GHM59947.1"/>
    </source>
</evidence>
<evidence type="ECO:0000256" key="5">
    <source>
        <dbReference type="ARBA" id="ARBA00023211"/>
    </source>
</evidence>
<feature type="binding site" evidence="8">
    <location>
        <position position="212"/>
    </location>
    <ligand>
        <name>Mn(2+)</name>
        <dbReference type="ChEBI" id="CHEBI:29035"/>
        <label>2</label>
    </ligand>
</feature>
<keyword evidence="3 8" id="KW-0479">Metal-binding</keyword>
<protein>
    <recommendedName>
        <fullName evidence="7">Fructose-1,6-bisphosphatase</fullName>
    </recommendedName>
</protein>
<reference evidence="10 11" key="1">
    <citation type="journal article" date="2021" name="Microb. Ecol.">
        <title>Candidatus Mesenet longicola: Novel Endosymbionts of Brontispa longissima that Induce Cytoplasmic Incompatibility.</title>
        <authorList>
            <person name="Takano S."/>
            <person name="Gotoh Y."/>
            <person name="Hayashi T."/>
        </authorList>
    </citation>
    <scope>NUCLEOTIDE SEQUENCE [LARGE SCALE GENOMIC DNA]</scope>
    <source>
        <strain evidence="10">L5</strain>
    </source>
</reference>
<keyword evidence="4" id="KW-0378">Hydrolase</keyword>
<dbReference type="GO" id="GO:0006071">
    <property type="term" value="P:glycerol metabolic process"/>
    <property type="evidence" value="ECO:0007669"/>
    <property type="project" value="InterPro"/>
</dbReference>
<sequence length="312" mass="33996">MIKDLIPKLIEATESAAMAAYNFLGLGQEKEADRAAVDAMRSTLNSIDMNGTVVIGEGERDSAPMLYIGEEVGTKRGPEVDIALDPLEGTSICANYGRGAMSVLAVTKRGNFLNAPDVYMEKIAVGKNLPNGIVSLKNSIENNLYQLSEAKRCKISELVIIILNRPRHESLIMKIRKCGARVKLIDDGDISAVISLLNNSYDMYVGIGGAPEGVLAASVLSSIGGQMEGKLIFNTDELKKRAEEIGIKDKEKIYRVEDMVKSESIFISTGITDGDILSGIKDKNNKRTINSLIISKGVIKRVKKITYNYFNS</sequence>
<evidence type="ECO:0000256" key="6">
    <source>
        <dbReference type="ARBA" id="ARBA00023277"/>
    </source>
</evidence>
<dbReference type="InterPro" id="IPR004464">
    <property type="entry name" value="FBPase_class-2/SBPase"/>
</dbReference>
<evidence type="ECO:0000256" key="7">
    <source>
        <dbReference type="PIRNR" id="PIRNR004532"/>
    </source>
</evidence>
<evidence type="ECO:0000256" key="4">
    <source>
        <dbReference type="ARBA" id="ARBA00022801"/>
    </source>
</evidence>
<organism evidence="10 11">
    <name type="scientific">Candidatus Mesenet longicola</name>
    <dbReference type="NCBI Taxonomy" id="1892558"/>
    <lineage>
        <taxon>Bacteria</taxon>
        <taxon>Pseudomonadati</taxon>
        <taxon>Pseudomonadota</taxon>
        <taxon>Alphaproteobacteria</taxon>
        <taxon>Rickettsiales</taxon>
        <taxon>Anaplasmataceae</taxon>
        <taxon>Candidatus Mesenet</taxon>
    </lineage>
</organism>
<comment type="similarity">
    <text evidence="2 7">Belongs to the FBPase class 2 family.</text>
</comment>
<accession>A0A8J3HVB6</accession>
<feature type="binding site" evidence="8">
    <location>
        <position position="33"/>
    </location>
    <ligand>
        <name>Mn(2+)</name>
        <dbReference type="ChEBI" id="CHEBI:29035"/>
        <label>1</label>
    </ligand>
</feature>
<dbReference type="GO" id="GO:0005829">
    <property type="term" value="C:cytosol"/>
    <property type="evidence" value="ECO:0007669"/>
    <property type="project" value="TreeGrafter"/>
</dbReference>
<dbReference type="GO" id="GO:0006094">
    <property type="term" value="P:gluconeogenesis"/>
    <property type="evidence" value="ECO:0007669"/>
    <property type="project" value="InterPro"/>
</dbReference>
<dbReference type="GO" id="GO:0042132">
    <property type="term" value="F:fructose 1,6-bisphosphate 1-phosphatase activity"/>
    <property type="evidence" value="ECO:0007669"/>
    <property type="project" value="UniProtKB-EC"/>
</dbReference>
<evidence type="ECO:0000256" key="1">
    <source>
        <dbReference type="ARBA" id="ARBA00001273"/>
    </source>
</evidence>
<dbReference type="AlphaFoldDB" id="A0A8J3HVB6"/>
<keyword evidence="5 8" id="KW-0464">Manganese</keyword>
<dbReference type="Gene3D" id="3.30.540.10">
    <property type="entry name" value="Fructose-1,6-Bisphosphatase, subunit A, domain 1"/>
    <property type="match status" value="1"/>
</dbReference>
<comment type="catalytic activity">
    <reaction evidence="1">
        <text>beta-D-fructose 1,6-bisphosphate + H2O = beta-D-fructose 6-phosphate + phosphate</text>
        <dbReference type="Rhea" id="RHEA:11064"/>
        <dbReference type="ChEBI" id="CHEBI:15377"/>
        <dbReference type="ChEBI" id="CHEBI:32966"/>
        <dbReference type="ChEBI" id="CHEBI:43474"/>
        <dbReference type="ChEBI" id="CHEBI:57634"/>
        <dbReference type="EC" id="3.1.3.11"/>
    </reaction>
</comment>
<evidence type="ECO:0000313" key="11">
    <source>
        <dbReference type="Proteomes" id="UP000637906"/>
    </source>
</evidence>
<comment type="cofactor">
    <cofactor evidence="8">
        <name>Mn(2+)</name>
        <dbReference type="ChEBI" id="CHEBI:29035"/>
    </cofactor>
</comment>
<proteinExistence type="inferred from homology"/>
<dbReference type="GO" id="GO:0030388">
    <property type="term" value="P:fructose 1,6-bisphosphate metabolic process"/>
    <property type="evidence" value="ECO:0007669"/>
    <property type="project" value="TreeGrafter"/>
</dbReference>
<dbReference type="PIRSF" id="PIRSF004532">
    <property type="entry name" value="GlpX"/>
    <property type="match status" value="1"/>
</dbReference>
<evidence type="ECO:0000256" key="2">
    <source>
        <dbReference type="ARBA" id="ARBA00008989"/>
    </source>
</evidence>
<keyword evidence="11" id="KW-1185">Reference proteome</keyword>
<dbReference type="CDD" id="cd01516">
    <property type="entry name" value="FBPase_glpX"/>
    <property type="match status" value="1"/>
</dbReference>
<feature type="binding site" evidence="8">
    <location>
        <position position="57"/>
    </location>
    <ligand>
        <name>Mn(2+)</name>
        <dbReference type="ChEBI" id="CHEBI:29035"/>
        <label>1</label>
    </ligand>
</feature>
<feature type="binding site" evidence="9">
    <location>
        <begin position="88"/>
        <end position="90"/>
    </location>
    <ligand>
        <name>substrate</name>
    </ligand>
</feature>
<dbReference type="EMBL" id="BNGU01000050">
    <property type="protein sequence ID" value="GHM59947.1"/>
    <property type="molecule type" value="Genomic_DNA"/>
</dbReference>
<evidence type="ECO:0000256" key="3">
    <source>
        <dbReference type="ARBA" id="ARBA00022723"/>
    </source>
</evidence>